<dbReference type="EMBL" id="BT143161">
    <property type="protein sequence ID" value="AFK42955.1"/>
    <property type="molecule type" value="mRNA"/>
</dbReference>
<protein>
    <submittedName>
        <fullName evidence="1">Uncharacterized protein</fullName>
    </submittedName>
</protein>
<name>I3SRR3_MEDTR</name>
<sequence>MFYCCFFGVYVCFKWASSRFFVGYNSLGFGVFCIYSTPCICSSFYPAWCVLHGLEVIILIV</sequence>
<dbReference type="AlphaFoldDB" id="I3SRR3"/>
<accession>I3SRR3</accession>
<proteinExistence type="evidence at transcript level"/>
<evidence type="ECO:0000313" key="1">
    <source>
        <dbReference type="EMBL" id="AFK42955.1"/>
    </source>
</evidence>
<organism evidence="1">
    <name type="scientific">Medicago truncatula</name>
    <name type="common">Barrel medic</name>
    <name type="synonym">Medicago tribuloides</name>
    <dbReference type="NCBI Taxonomy" id="3880"/>
    <lineage>
        <taxon>Eukaryota</taxon>
        <taxon>Viridiplantae</taxon>
        <taxon>Streptophyta</taxon>
        <taxon>Embryophyta</taxon>
        <taxon>Tracheophyta</taxon>
        <taxon>Spermatophyta</taxon>
        <taxon>Magnoliopsida</taxon>
        <taxon>eudicotyledons</taxon>
        <taxon>Gunneridae</taxon>
        <taxon>Pentapetalae</taxon>
        <taxon>rosids</taxon>
        <taxon>fabids</taxon>
        <taxon>Fabales</taxon>
        <taxon>Fabaceae</taxon>
        <taxon>Papilionoideae</taxon>
        <taxon>50 kb inversion clade</taxon>
        <taxon>NPAAA clade</taxon>
        <taxon>Hologalegina</taxon>
        <taxon>IRL clade</taxon>
        <taxon>Trifolieae</taxon>
        <taxon>Medicago</taxon>
    </lineage>
</organism>
<reference evidence="1" key="1">
    <citation type="submission" date="2012-05" db="EMBL/GenBank/DDBJ databases">
        <authorList>
            <person name="Krishnakumar V."/>
            <person name="Cheung F."/>
            <person name="Xiao Y."/>
            <person name="Chan A."/>
            <person name="Moskal W.A."/>
            <person name="Town C.D."/>
        </authorList>
    </citation>
    <scope>NUCLEOTIDE SEQUENCE</scope>
</reference>